<dbReference type="PANTHER" id="PTHR11475">
    <property type="entry name" value="OXIDASE/PEROXIDASE"/>
    <property type="match status" value="1"/>
</dbReference>
<dbReference type="OrthoDB" id="2444057at2759"/>
<protein>
    <submittedName>
        <fullName evidence="4">Heme peroxidase</fullName>
    </submittedName>
</protein>
<keyword evidence="4" id="KW-0575">Peroxidase</keyword>
<evidence type="ECO:0000256" key="3">
    <source>
        <dbReference type="ARBA" id="ARBA00023180"/>
    </source>
</evidence>
<evidence type="ECO:0000313" key="4">
    <source>
        <dbReference type="EMBL" id="PKC59818.1"/>
    </source>
</evidence>
<dbReference type="AlphaFoldDB" id="A0A2I1E1I3"/>
<dbReference type="PANTHER" id="PTHR11475:SF4">
    <property type="entry name" value="CHORION PEROXIDASE"/>
    <property type="match status" value="1"/>
</dbReference>
<dbReference type="GO" id="GO:0005576">
    <property type="term" value="C:extracellular region"/>
    <property type="evidence" value="ECO:0007669"/>
    <property type="project" value="UniProtKB-SubCell"/>
</dbReference>
<keyword evidence="4" id="KW-0560">Oxidoreductase</keyword>
<dbReference type="GO" id="GO:0020037">
    <property type="term" value="F:heme binding"/>
    <property type="evidence" value="ECO:0007669"/>
    <property type="project" value="InterPro"/>
</dbReference>
<evidence type="ECO:0000256" key="2">
    <source>
        <dbReference type="ARBA" id="ARBA00022525"/>
    </source>
</evidence>
<dbReference type="InterPro" id="IPR010255">
    <property type="entry name" value="Haem_peroxidase_sf"/>
</dbReference>
<name>A0A2I1E1I3_9GLOM</name>
<dbReference type="Proteomes" id="UP000232688">
    <property type="component" value="Unassembled WGS sequence"/>
</dbReference>
<dbReference type="GO" id="GO:0004601">
    <property type="term" value="F:peroxidase activity"/>
    <property type="evidence" value="ECO:0007669"/>
    <property type="project" value="UniProtKB-KW"/>
</dbReference>
<sequence>MLIKILFHLILLITLVTCDYRSINGEGNNRNFPSDGIPNTPLIREALPNLLYGDAATFQMVPTPGNYATDPKVSCVDPLPAGNYPLPRCVSNLITAMTLKDTDSFDLKRLDKFKNGNHTGLNTATSFLDASTIYGNSEADLQLLRDYGNRGKMKLATYPTPDGQLGYPRTDEDGNLIIGIKATTKNVFTDTFTTIFLREHNRLCDELYEVNKD</sequence>
<dbReference type="VEuPathDB" id="FungiDB:FUN_018786"/>
<evidence type="ECO:0000256" key="1">
    <source>
        <dbReference type="ARBA" id="ARBA00004613"/>
    </source>
</evidence>
<dbReference type="Gene3D" id="1.10.640.10">
    <property type="entry name" value="Haem peroxidase domain superfamily, animal type"/>
    <property type="match status" value="1"/>
</dbReference>
<comment type="caution">
    <text evidence="4">The sequence shown here is derived from an EMBL/GenBank/DDBJ whole genome shotgun (WGS) entry which is preliminary data.</text>
</comment>
<accession>A0A2I1E1I3</accession>
<keyword evidence="3" id="KW-0325">Glycoprotein</keyword>
<dbReference type="EMBL" id="LLXH01001255">
    <property type="protein sequence ID" value="PKC59818.1"/>
    <property type="molecule type" value="Genomic_DNA"/>
</dbReference>
<dbReference type="SUPFAM" id="SSF48113">
    <property type="entry name" value="Heme-dependent peroxidases"/>
    <property type="match status" value="1"/>
</dbReference>
<proteinExistence type="predicted"/>
<reference evidence="4 5" key="2">
    <citation type="submission" date="2017-10" db="EMBL/GenBank/DDBJ databases">
        <title>Genome analyses suggest a sexual origin of heterokaryosis in a supposedly ancient asexual fungus.</title>
        <authorList>
            <person name="Corradi N."/>
            <person name="Sedzielewska K."/>
            <person name="Noel J."/>
            <person name="Charron P."/>
            <person name="Farinelli L."/>
            <person name="Marton T."/>
            <person name="Kruger M."/>
            <person name="Pelin A."/>
            <person name="Brachmann A."/>
            <person name="Corradi N."/>
        </authorList>
    </citation>
    <scope>NUCLEOTIDE SEQUENCE [LARGE SCALE GENOMIC DNA]</scope>
    <source>
        <strain evidence="4 5">A1</strain>
    </source>
</reference>
<dbReference type="VEuPathDB" id="FungiDB:RhiirA1_426585"/>
<dbReference type="Pfam" id="PF03098">
    <property type="entry name" value="An_peroxidase"/>
    <property type="match status" value="1"/>
</dbReference>
<dbReference type="PROSITE" id="PS50292">
    <property type="entry name" value="PEROXIDASE_3"/>
    <property type="match status" value="1"/>
</dbReference>
<dbReference type="InterPro" id="IPR019791">
    <property type="entry name" value="Haem_peroxidase_animal"/>
</dbReference>
<organism evidence="4 5">
    <name type="scientific">Rhizophagus irregularis</name>
    <dbReference type="NCBI Taxonomy" id="588596"/>
    <lineage>
        <taxon>Eukaryota</taxon>
        <taxon>Fungi</taxon>
        <taxon>Fungi incertae sedis</taxon>
        <taxon>Mucoromycota</taxon>
        <taxon>Glomeromycotina</taxon>
        <taxon>Glomeromycetes</taxon>
        <taxon>Glomerales</taxon>
        <taxon>Glomeraceae</taxon>
        <taxon>Rhizophagus</taxon>
    </lineage>
</organism>
<feature type="non-terminal residue" evidence="4">
    <location>
        <position position="213"/>
    </location>
</feature>
<comment type="subcellular location">
    <subcellularLocation>
        <location evidence="1">Secreted</location>
    </subcellularLocation>
</comment>
<gene>
    <name evidence="4" type="ORF">RhiirA1_426585</name>
</gene>
<dbReference type="GO" id="GO:0006979">
    <property type="term" value="P:response to oxidative stress"/>
    <property type="evidence" value="ECO:0007669"/>
    <property type="project" value="InterPro"/>
</dbReference>
<evidence type="ECO:0000313" key="5">
    <source>
        <dbReference type="Proteomes" id="UP000232688"/>
    </source>
</evidence>
<keyword evidence="2" id="KW-0964">Secreted</keyword>
<dbReference type="InterPro" id="IPR037120">
    <property type="entry name" value="Haem_peroxidase_sf_animal"/>
</dbReference>
<reference evidence="4 5" key="1">
    <citation type="submission" date="2017-10" db="EMBL/GenBank/DDBJ databases">
        <title>Extensive intraspecific genome diversity in a model arbuscular mycorrhizal fungus.</title>
        <authorList>
            <person name="Chen E.C.H."/>
            <person name="Morin E."/>
            <person name="Baudet D."/>
            <person name="Noel J."/>
            <person name="Ndikumana S."/>
            <person name="Charron P."/>
            <person name="St-Onge C."/>
            <person name="Giorgi J."/>
            <person name="Grigoriev I.V."/>
            <person name="Roux C."/>
            <person name="Martin F.M."/>
            <person name="Corradi N."/>
        </authorList>
    </citation>
    <scope>NUCLEOTIDE SEQUENCE [LARGE SCALE GENOMIC DNA]</scope>
    <source>
        <strain evidence="4 5">A1</strain>
    </source>
</reference>